<sequence length="371" mass="40904">MGRRAIGRRRWKNFVKVGAEEVLVEASSSPSEDETRREFLCVTTTLIQRETIPWDDGDPPMDPETARRGTDYYEFSDHVSSSSGYDSTWKSLEPVPTAAESGFSLLDAASKPDRPSIDFGEEKSSTRNLLTCEISSSRNTSKESEKLRSVSNPGTGKFLQRGPQLNKFGAMIKSKSLLESHLKAVHSTDQKDQKQRSQSLGKPNISSVKVIQRREKCRYCSKWYSVGDNGRGSCRDAPDRVNEVLKKITCYSAASGVVQRCSVPSLSSESARPFCNQTRRSSDASRPHAWRKRVGIAIAALICPCICCYVPLKKARSACLCSSNPGGRHAPLPTSGVETKQCESLPSGTSAYGTTTLRRNSSRNLISRLSF</sequence>
<feature type="compositionally biased region" description="Basic and acidic residues" evidence="1">
    <location>
        <begin position="183"/>
        <end position="195"/>
    </location>
</feature>
<dbReference type="Pfam" id="PF05210">
    <property type="entry name" value="Sprouty"/>
    <property type="match status" value="1"/>
</dbReference>
<dbReference type="EMBL" id="AZBU02000003">
    <property type="protein sequence ID" value="TKR86774.1"/>
    <property type="molecule type" value="Genomic_DNA"/>
</dbReference>
<accession>A0A4U5NUC0</accession>
<dbReference type="InterPro" id="IPR007875">
    <property type="entry name" value="Sprouty"/>
</dbReference>
<reference evidence="2 3" key="1">
    <citation type="journal article" date="2015" name="Genome Biol.">
        <title>Comparative genomics of Steinernema reveals deeply conserved gene regulatory networks.</title>
        <authorList>
            <person name="Dillman A.R."/>
            <person name="Macchietto M."/>
            <person name="Porter C.F."/>
            <person name="Rogers A."/>
            <person name="Williams B."/>
            <person name="Antoshechkin I."/>
            <person name="Lee M.M."/>
            <person name="Goodwin Z."/>
            <person name="Lu X."/>
            <person name="Lewis E.E."/>
            <person name="Goodrich-Blair H."/>
            <person name="Stock S.P."/>
            <person name="Adams B.J."/>
            <person name="Sternberg P.W."/>
            <person name="Mortazavi A."/>
        </authorList>
    </citation>
    <scope>NUCLEOTIDE SEQUENCE [LARGE SCALE GENOMIC DNA]</scope>
    <source>
        <strain evidence="2 3">ALL</strain>
    </source>
</reference>
<comment type="caution">
    <text evidence="2">The sequence shown here is derived from an EMBL/GenBank/DDBJ whole genome shotgun (WGS) entry which is preliminary data.</text>
</comment>
<evidence type="ECO:0000256" key="1">
    <source>
        <dbReference type="SAM" id="MobiDB-lite"/>
    </source>
</evidence>
<dbReference type="AlphaFoldDB" id="A0A4U5NUC0"/>
<feature type="region of interest" description="Disordered" evidence="1">
    <location>
        <begin position="135"/>
        <end position="162"/>
    </location>
</feature>
<protein>
    <submittedName>
        <fullName evidence="2">Uncharacterized protein</fullName>
    </submittedName>
</protein>
<feature type="region of interest" description="Disordered" evidence="1">
    <location>
        <begin position="183"/>
        <end position="204"/>
    </location>
</feature>
<organism evidence="2 3">
    <name type="scientific">Steinernema carpocapsae</name>
    <name type="common">Entomopathogenic nematode</name>
    <dbReference type="NCBI Taxonomy" id="34508"/>
    <lineage>
        <taxon>Eukaryota</taxon>
        <taxon>Metazoa</taxon>
        <taxon>Ecdysozoa</taxon>
        <taxon>Nematoda</taxon>
        <taxon>Chromadorea</taxon>
        <taxon>Rhabditida</taxon>
        <taxon>Tylenchina</taxon>
        <taxon>Panagrolaimomorpha</taxon>
        <taxon>Strongyloidoidea</taxon>
        <taxon>Steinernematidae</taxon>
        <taxon>Steinernema</taxon>
    </lineage>
</organism>
<dbReference type="GO" id="GO:0016020">
    <property type="term" value="C:membrane"/>
    <property type="evidence" value="ECO:0007669"/>
    <property type="project" value="InterPro"/>
</dbReference>
<dbReference type="GO" id="GO:0009966">
    <property type="term" value="P:regulation of signal transduction"/>
    <property type="evidence" value="ECO:0007669"/>
    <property type="project" value="InterPro"/>
</dbReference>
<dbReference type="OrthoDB" id="5875669at2759"/>
<reference evidence="2 3" key="2">
    <citation type="journal article" date="2019" name="G3 (Bethesda)">
        <title>Hybrid Assembly of the Genome of the Entomopathogenic Nematode Steinernema carpocapsae Identifies the X-Chromosome.</title>
        <authorList>
            <person name="Serra L."/>
            <person name="Macchietto M."/>
            <person name="Macias-Munoz A."/>
            <person name="McGill C.J."/>
            <person name="Rodriguez I.M."/>
            <person name="Rodriguez B."/>
            <person name="Murad R."/>
            <person name="Mortazavi A."/>
        </authorList>
    </citation>
    <scope>NUCLEOTIDE SEQUENCE [LARGE SCALE GENOMIC DNA]</scope>
    <source>
        <strain evidence="2 3">ALL</strain>
    </source>
</reference>
<dbReference type="Proteomes" id="UP000298663">
    <property type="component" value="Unassembled WGS sequence"/>
</dbReference>
<dbReference type="STRING" id="34508.A0A4U5NUC0"/>
<name>A0A4U5NUC0_STECR</name>
<gene>
    <name evidence="2" type="ORF">L596_011293</name>
</gene>
<keyword evidence="3" id="KW-1185">Reference proteome</keyword>
<evidence type="ECO:0000313" key="2">
    <source>
        <dbReference type="EMBL" id="TKR86774.1"/>
    </source>
</evidence>
<evidence type="ECO:0000313" key="3">
    <source>
        <dbReference type="Proteomes" id="UP000298663"/>
    </source>
</evidence>
<proteinExistence type="predicted"/>